<dbReference type="InterPro" id="IPR053152">
    <property type="entry name" value="Hydrolase_YcaC-like"/>
</dbReference>
<organism evidence="2 3">
    <name type="scientific">Metallococcus carri</name>
    <dbReference type="NCBI Taxonomy" id="1656884"/>
    <lineage>
        <taxon>Bacteria</taxon>
        <taxon>Bacillati</taxon>
        <taxon>Actinomycetota</taxon>
        <taxon>Actinomycetes</taxon>
        <taxon>Micrococcales</taxon>
        <taxon>Dermacoccaceae</taxon>
        <taxon>Metallococcus</taxon>
    </lineage>
</organism>
<feature type="domain" description="Isochorismatase-like" evidence="1">
    <location>
        <begin position="26"/>
        <end position="175"/>
    </location>
</feature>
<reference evidence="2" key="1">
    <citation type="submission" date="2020-03" db="EMBL/GenBank/DDBJ databases">
        <title>Draft sequencing of Calidifontibacter sp. DB0510.</title>
        <authorList>
            <person name="Kim D.-U."/>
        </authorList>
    </citation>
    <scope>NUCLEOTIDE SEQUENCE</scope>
    <source>
        <strain evidence="2">DB0510</strain>
    </source>
</reference>
<dbReference type="InterPro" id="IPR036380">
    <property type="entry name" value="Isochorismatase-like_sf"/>
</dbReference>
<dbReference type="PANTHER" id="PTHR43559:SF1">
    <property type="entry name" value="HYDROLASE"/>
    <property type="match status" value="1"/>
</dbReference>
<protein>
    <submittedName>
        <fullName evidence="2">Isochorismatase family protein</fullName>
    </submittedName>
</protein>
<evidence type="ECO:0000313" key="2">
    <source>
        <dbReference type="EMBL" id="NHN55373.1"/>
    </source>
</evidence>
<gene>
    <name evidence="2" type="ORF">G9U51_06190</name>
</gene>
<dbReference type="PANTHER" id="PTHR43559">
    <property type="entry name" value="HYDROLASE YCAC-RELATED"/>
    <property type="match status" value="1"/>
</dbReference>
<dbReference type="AlphaFoldDB" id="A0A967AZ61"/>
<keyword evidence="3" id="KW-1185">Reference proteome</keyword>
<dbReference type="InterPro" id="IPR000868">
    <property type="entry name" value="Isochorismatase-like_dom"/>
</dbReference>
<name>A0A967AZ61_9MICO</name>
<dbReference type="Pfam" id="PF00857">
    <property type="entry name" value="Isochorismatase"/>
    <property type="match status" value="1"/>
</dbReference>
<dbReference type="SUPFAM" id="SSF52499">
    <property type="entry name" value="Isochorismatase-like hydrolases"/>
    <property type="match status" value="1"/>
</dbReference>
<dbReference type="EMBL" id="JAAOIV010000003">
    <property type="protein sequence ID" value="NHN55373.1"/>
    <property type="molecule type" value="Genomic_DNA"/>
</dbReference>
<sequence length="221" mass="24186">MAKTEQEPVRDQATDHLLNPANCVLALIDYQPEQYHTITSTSRDRIDLNVIALCKLATAYDVPVVLSTVGVDLGVNEGTAQVIRDELPGVQEIDRTGVNAWEDADFRAAIEGSGRKKVVIAGLWTEVCLTFPTLDMLAEGYDVYPVADAVGGISTTSHERALERMVAAGAQPITAISFGAELMRNWARTDADNLRTVMNWYFPKKQQLDQAEGVQFDNSGS</sequence>
<dbReference type="Proteomes" id="UP000744769">
    <property type="component" value="Unassembled WGS sequence"/>
</dbReference>
<evidence type="ECO:0000259" key="1">
    <source>
        <dbReference type="Pfam" id="PF00857"/>
    </source>
</evidence>
<evidence type="ECO:0000313" key="3">
    <source>
        <dbReference type="Proteomes" id="UP000744769"/>
    </source>
</evidence>
<accession>A0A967AZ61</accession>
<comment type="caution">
    <text evidence="2">The sequence shown here is derived from an EMBL/GenBank/DDBJ whole genome shotgun (WGS) entry which is preliminary data.</text>
</comment>
<dbReference type="Gene3D" id="3.40.50.850">
    <property type="entry name" value="Isochorismatase-like"/>
    <property type="match status" value="1"/>
</dbReference>
<proteinExistence type="predicted"/>